<name>A0A6J7EYE7_9ZZZZ</name>
<evidence type="ECO:0000313" key="2">
    <source>
        <dbReference type="EMBL" id="CAB4887441.1"/>
    </source>
</evidence>
<evidence type="ECO:0000256" key="1">
    <source>
        <dbReference type="SAM" id="Phobius"/>
    </source>
</evidence>
<dbReference type="AlphaFoldDB" id="A0A6J7EYE7"/>
<keyword evidence="1" id="KW-0812">Transmembrane</keyword>
<feature type="transmembrane region" description="Helical" evidence="1">
    <location>
        <begin position="6"/>
        <end position="26"/>
    </location>
</feature>
<gene>
    <name evidence="2" type="ORF">UFOPK3402_02051</name>
</gene>
<proteinExistence type="predicted"/>
<keyword evidence="1" id="KW-0472">Membrane</keyword>
<feature type="transmembrane region" description="Helical" evidence="1">
    <location>
        <begin position="38"/>
        <end position="57"/>
    </location>
</feature>
<protein>
    <submittedName>
        <fullName evidence="2">Unannotated protein</fullName>
    </submittedName>
</protein>
<sequence>MTGLFANFTIIASLAMAAWALVHVIVNRPMSRALHSSQLVLAGLFLVLAAGGIVQLIGKQPQIPWAEFLGYLLLSPLIPIGSWWWTRGDNTRIGSAIIVVIGLVMPILVVRIQQVWAIGG</sequence>
<feature type="transmembrane region" description="Helical" evidence="1">
    <location>
        <begin position="93"/>
        <end position="112"/>
    </location>
</feature>
<keyword evidence="1" id="KW-1133">Transmembrane helix</keyword>
<accession>A0A6J7EYE7</accession>
<organism evidence="2">
    <name type="scientific">freshwater metagenome</name>
    <dbReference type="NCBI Taxonomy" id="449393"/>
    <lineage>
        <taxon>unclassified sequences</taxon>
        <taxon>metagenomes</taxon>
        <taxon>ecological metagenomes</taxon>
    </lineage>
</organism>
<reference evidence="2" key="1">
    <citation type="submission" date="2020-05" db="EMBL/GenBank/DDBJ databases">
        <authorList>
            <person name="Chiriac C."/>
            <person name="Salcher M."/>
            <person name="Ghai R."/>
            <person name="Kavagutti S V."/>
        </authorList>
    </citation>
    <scope>NUCLEOTIDE SEQUENCE</scope>
</reference>
<feature type="transmembrane region" description="Helical" evidence="1">
    <location>
        <begin position="69"/>
        <end position="86"/>
    </location>
</feature>
<dbReference type="EMBL" id="CAFBLS010000348">
    <property type="protein sequence ID" value="CAB4887441.1"/>
    <property type="molecule type" value="Genomic_DNA"/>
</dbReference>